<dbReference type="eggNOG" id="COG5006">
    <property type="taxonomic scope" value="Bacteria"/>
</dbReference>
<feature type="domain" description="EamA" evidence="8">
    <location>
        <begin position="145"/>
        <end position="276"/>
    </location>
</feature>
<feature type="transmembrane region" description="Helical" evidence="7">
    <location>
        <begin position="145"/>
        <end position="165"/>
    </location>
</feature>
<dbReference type="InterPro" id="IPR000620">
    <property type="entry name" value="EamA_dom"/>
</dbReference>
<evidence type="ECO:0000256" key="1">
    <source>
        <dbReference type="ARBA" id="ARBA00004651"/>
    </source>
</evidence>
<feature type="transmembrane region" description="Helical" evidence="7">
    <location>
        <begin position="119"/>
        <end position="139"/>
    </location>
</feature>
<feature type="transmembrane region" description="Helical" evidence="7">
    <location>
        <begin position="94"/>
        <end position="112"/>
    </location>
</feature>
<evidence type="ECO:0000256" key="7">
    <source>
        <dbReference type="SAM" id="Phobius"/>
    </source>
</evidence>
<evidence type="ECO:0000256" key="4">
    <source>
        <dbReference type="ARBA" id="ARBA00022692"/>
    </source>
</evidence>
<dbReference type="EMBL" id="BAFE01000073">
    <property type="protein sequence ID" value="GAB49112.1"/>
    <property type="molecule type" value="Genomic_DNA"/>
</dbReference>
<feature type="transmembrane region" description="Helical" evidence="7">
    <location>
        <begin position="68"/>
        <end position="88"/>
    </location>
</feature>
<dbReference type="STRING" id="1089455.MOPEL_096_01200"/>
<protein>
    <submittedName>
        <fullName evidence="9">Putative amino acid efflux protein</fullName>
    </submittedName>
</protein>
<keyword evidence="5 7" id="KW-1133">Transmembrane helix</keyword>
<comment type="caution">
    <text evidence="9">The sequence shown here is derived from an EMBL/GenBank/DDBJ whole genome shotgun (WGS) entry which is preliminary data.</text>
</comment>
<reference evidence="9 10" key="1">
    <citation type="submission" date="2012-02" db="EMBL/GenBank/DDBJ databases">
        <title>Whole genome shotgun sequence of Mobilicoccus pelagius NBRC 104925.</title>
        <authorList>
            <person name="Yoshida Y."/>
            <person name="Hosoyama A."/>
            <person name="Tsuchikane K."/>
            <person name="Katsumata H."/>
            <person name="Yamazaki S."/>
            <person name="Fujita N."/>
        </authorList>
    </citation>
    <scope>NUCLEOTIDE SEQUENCE [LARGE SCALE GENOMIC DNA]</scope>
    <source>
        <strain evidence="9 10">NBRC 104925</strain>
    </source>
</reference>
<evidence type="ECO:0000256" key="2">
    <source>
        <dbReference type="ARBA" id="ARBA00007362"/>
    </source>
</evidence>
<name>H5UTQ4_9MICO</name>
<organism evidence="9 10">
    <name type="scientific">Mobilicoccus pelagius NBRC 104925</name>
    <dbReference type="NCBI Taxonomy" id="1089455"/>
    <lineage>
        <taxon>Bacteria</taxon>
        <taxon>Bacillati</taxon>
        <taxon>Actinomycetota</taxon>
        <taxon>Actinomycetes</taxon>
        <taxon>Micrococcales</taxon>
        <taxon>Dermatophilaceae</taxon>
        <taxon>Mobilicoccus</taxon>
    </lineage>
</organism>
<dbReference type="SUPFAM" id="SSF103481">
    <property type="entry name" value="Multidrug resistance efflux transporter EmrE"/>
    <property type="match status" value="1"/>
</dbReference>
<proteinExistence type="inferred from homology"/>
<evidence type="ECO:0000313" key="10">
    <source>
        <dbReference type="Proteomes" id="UP000004367"/>
    </source>
</evidence>
<keyword evidence="3" id="KW-1003">Cell membrane</keyword>
<dbReference type="RefSeq" id="WP_009483010.1">
    <property type="nucleotide sequence ID" value="NZ_BAFE01000073.1"/>
</dbReference>
<evidence type="ECO:0000313" key="9">
    <source>
        <dbReference type="EMBL" id="GAB49112.1"/>
    </source>
</evidence>
<evidence type="ECO:0000256" key="5">
    <source>
        <dbReference type="ARBA" id="ARBA00022989"/>
    </source>
</evidence>
<dbReference type="Proteomes" id="UP000004367">
    <property type="component" value="Unassembled WGS sequence"/>
</dbReference>
<keyword evidence="10" id="KW-1185">Reference proteome</keyword>
<sequence>MVTRRPHVPPLVLVLLAIGSVQFGGALAVTLLPLVGTLGSVTLRLAIAAAVMLAVLRPSVAGYDRHDWATVAAFGGALALMNTAFYASLTRLPIGAAVTVEFIGPLLLAAVLSRLARDLVAVGVAAVGVVLVSGVLGTGARLDSVGVLLALLAGAAWAAYIVLSARTGRRFPKLDGLAFSMAVATVLVAPAGLVTAGARLWEPDALVRGLGIALLSSVLPYSFELLALRRMSAAVFGILLSLEPAVAALAGFLVLGQVLTGTQILGMVAVVAASASVTRREEPAPPEP</sequence>
<keyword evidence="4 7" id="KW-0812">Transmembrane</keyword>
<evidence type="ECO:0000259" key="8">
    <source>
        <dbReference type="Pfam" id="PF00892"/>
    </source>
</evidence>
<evidence type="ECO:0000256" key="6">
    <source>
        <dbReference type="ARBA" id="ARBA00023136"/>
    </source>
</evidence>
<dbReference type="PANTHER" id="PTHR42920">
    <property type="entry name" value="OS03G0707200 PROTEIN-RELATED"/>
    <property type="match status" value="1"/>
</dbReference>
<feature type="transmembrane region" description="Helical" evidence="7">
    <location>
        <begin position="235"/>
        <end position="255"/>
    </location>
</feature>
<accession>H5UTQ4</accession>
<dbReference type="GO" id="GO:0005886">
    <property type="term" value="C:plasma membrane"/>
    <property type="evidence" value="ECO:0007669"/>
    <property type="project" value="UniProtKB-SubCell"/>
</dbReference>
<dbReference type="Pfam" id="PF00892">
    <property type="entry name" value="EamA"/>
    <property type="match status" value="1"/>
</dbReference>
<dbReference type="PANTHER" id="PTHR42920:SF5">
    <property type="entry name" value="EAMA DOMAIN-CONTAINING PROTEIN"/>
    <property type="match status" value="1"/>
</dbReference>
<feature type="transmembrane region" description="Helical" evidence="7">
    <location>
        <begin position="205"/>
        <end position="223"/>
    </location>
</feature>
<dbReference type="InterPro" id="IPR051258">
    <property type="entry name" value="Diverse_Substrate_Transporter"/>
</dbReference>
<comment type="subcellular location">
    <subcellularLocation>
        <location evidence="1">Cell membrane</location>
        <topology evidence="1">Multi-pass membrane protein</topology>
    </subcellularLocation>
</comment>
<dbReference type="InterPro" id="IPR037185">
    <property type="entry name" value="EmrE-like"/>
</dbReference>
<feature type="transmembrane region" description="Helical" evidence="7">
    <location>
        <begin position="177"/>
        <end position="199"/>
    </location>
</feature>
<keyword evidence="6 7" id="KW-0472">Membrane</keyword>
<gene>
    <name evidence="9" type="ORF">MOPEL_096_01200</name>
</gene>
<evidence type="ECO:0000256" key="3">
    <source>
        <dbReference type="ARBA" id="ARBA00022475"/>
    </source>
</evidence>
<dbReference type="AlphaFoldDB" id="H5UTQ4"/>
<feature type="transmembrane region" description="Helical" evidence="7">
    <location>
        <begin position="38"/>
        <end position="56"/>
    </location>
</feature>
<comment type="similarity">
    <text evidence="2">Belongs to the EamA transporter family.</text>
</comment>